<protein>
    <submittedName>
        <fullName evidence="14">Leucine Rich Repeat (Partial)</fullName>
    </submittedName>
</protein>
<evidence type="ECO:0000256" key="11">
    <source>
        <dbReference type="ARBA" id="ARBA00037847"/>
    </source>
</evidence>
<gene>
    <name evidence="14" type="ORF">SEMRO_880_G214940.1</name>
</gene>
<evidence type="ECO:0000256" key="4">
    <source>
        <dbReference type="ARBA" id="ARBA00022692"/>
    </source>
</evidence>
<evidence type="ECO:0000256" key="8">
    <source>
        <dbReference type="ARBA" id="ARBA00023136"/>
    </source>
</evidence>
<dbReference type="EMBL" id="CAICTM010000879">
    <property type="protein sequence ID" value="CAB9517770.1"/>
    <property type="molecule type" value="Genomic_DNA"/>
</dbReference>
<feature type="compositionally biased region" description="Basic and acidic residues" evidence="12">
    <location>
        <begin position="1"/>
        <end position="14"/>
    </location>
</feature>
<feature type="compositionally biased region" description="Polar residues" evidence="12">
    <location>
        <begin position="56"/>
        <end position="79"/>
    </location>
</feature>
<evidence type="ECO:0000256" key="9">
    <source>
        <dbReference type="ARBA" id="ARBA00023170"/>
    </source>
</evidence>
<feature type="region of interest" description="Disordered" evidence="12">
    <location>
        <begin position="1"/>
        <end position="23"/>
    </location>
</feature>
<keyword evidence="7 13" id="KW-1133">Transmembrane helix</keyword>
<dbReference type="GO" id="GO:0005886">
    <property type="term" value="C:plasma membrane"/>
    <property type="evidence" value="ECO:0007669"/>
    <property type="project" value="UniProtKB-SubCell"/>
</dbReference>
<dbReference type="Pfam" id="PF00560">
    <property type="entry name" value="LRR_1"/>
    <property type="match status" value="1"/>
</dbReference>
<evidence type="ECO:0000256" key="6">
    <source>
        <dbReference type="ARBA" id="ARBA00022737"/>
    </source>
</evidence>
<dbReference type="AlphaFoldDB" id="A0A9N8ECA0"/>
<keyword evidence="10" id="KW-0325">Glycoprotein</keyword>
<dbReference type="GO" id="GO:0012505">
    <property type="term" value="C:endomembrane system"/>
    <property type="evidence" value="ECO:0007669"/>
    <property type="project" value="UniProtKB-SubCell"/>
</dbReference>
<dbReference type="InterPro" id="IPR001611">
    <property type="entry name" value="Leu-rich_rpt"/>
</dbReference>
<evidence type="ECO:0000256" key="7">
    <source>
        <dbReference type="ARBA" id="ARBA00022989"/>
    </source>
</evidence>
<keyword evidence="8 13" id="KW-0472">Membrane</keyword>
<sequence>MNNNQKDIEMDQNNHETSTNEEDESLLHIVNRLSHGTYSDAELAKLSGLRSAHVSQTETTSSLQEASQNLIGSVPSPSSDPYVHSEGQNQVDTASSTNNKSTSNDAAARMMLKDQLIVGEAATHQKDHLVGAKRAKAHQKDDAAARMMLKDQFIVGEAAMYQKDHLVGAERAKAHQKDDAAARMMLKDQFIVGEAAMYQKDRLVCEGINQGMNQRDARNLGESRPGDLSSATQNQEGPDLSHPGAYAVAPGGSGGTETEMEEGLDALIPPEPAPVSLEDGLPVANQVSDNADFPVADLDPTGQDNRRAQRKKQSPWLPVLMYGSCVAALVIVVAVLVNSENAQNLSDVELLVLEALSNHTLEALEDPISPQSLAYEWILEDLEESNYTHTSRIRQMYALATLFYATGGHDWYNNENWLNQSVHECFWFSQECTRKEDCTPCGIPPNLLNSSNQAVHMEYNPYQHLLLYSNALQGTLPLELFWLTNLKIILLLQNTDLAGTISSHIGRLRQLEVFGVQVTMISGTIPTELALLSDSLSQIFATNAQLEGTVPSELGLLQKLEKFSMDGNMFTGTIPEELGDATNLNFLVFIANSLSGTIPESIWHLSWHTLALGQNQLTGTIPTDIGLMSNLTYPSLPYNGFSGEIPSQIGLLTDVINVNLYFSSFTGTIPTEIGQLSSADYLGFSSCAFTGTIPTEVGLLTDLSLLWMDGNSLTGSIPSEIGQNIHMEGLSLGNTNLTGTLPSELANAPLTMLFLENSLLSGSLPEGLSPDLIYLSLSNNTFMTGTLPQNLTSLDYLLVEGTMLSGKLPEYICGNDVLALDFDCSPFLCGCSCLCAN</sequence>
<keyword evidence="2" id="KW-1003">Cell membrane</keyword>
<dbReference type="SUPFAM" id="SSF52058">
    <property type="entry name" value="L domain-like"/>
    <property type="match status" value="2"/>
</dbReference>
<evidence type="ECO:0000313" key="15">
    <source>
        <dbReference type="Proteomes" id="UP001153069"/>
    </source>
</evidence>
<dbReference type="InterPro" id="IPR032675">
    <property type="entry name" value="LRR_dom_sf"/>
</dbReference>
<organism evidence="14 15">
    <name type="scientific">Seminavis robusta</name>
    <dbReference type="NCBI Taxonomy" id="568900"/>
    <lineage>
        <taxon>Eukaryota</taxon>
        <taxon>Sar</taxon>
        <taxon>Stramenopiles</taxon>
        <taxon>Ochrophyta</taxon>
        <taxon>Bacillariophyta</taxon>
        <taxon>Bacillariophyceae</taxon>
        <taxon>Bacillariophycidae</taxon>
        <taxon>Naviculales</taxon>
        <taxon>Naviculaceae</taxon>
        <taxon>Seminavis</taxon>
    </lineage>
</organism>
<comment type="subcellular location">
    <subcellularLocation>
        <location evidence="1">Cell membrane</location>
    </subcellularLocation>
    <subcellularLocation>
        <location evidence="11">Endomembrane system</location>
        <topology evidence="11">Single-pass membrane protein</topology>
    </subcellularLocation>
</comment>
<proteinExistence type="predicted"/>
<dbReference type="PANTHER" id="PTHR48052:SF8">
    <property type="entry name" value="LRR RECEPTOR-LIKE SERINE_THREONINE-PROTEIN KINASE FLS2"/>
    <property type="match status" value="1"/>
</dbReference>
<evidence type="ECO:0000256" key="10">
    <source>
        <dbReference type="ARBA" id="ARBA00023180"/>
    </source>
</evidence>
<dbReference type="PANTHER" id="PTHR48052">
    <property type="entry name" value="UNNAMED PRODUCT"/>
    <property type="match status" value="1"/>
</dbReference>
<keyword evidence="15" id="KW-1185">Reference proteome</keyword>
<feature type="compositionally biased region" description="Low complexity" evidence="12">
    <location>
        <begin position="92"/>
        <end position="104"/>
    </location>
</feature>
<evidence type="ECO:0000313" key="14">
    <source>
        <dbReference type="EMBL" id="CAB9517770.1"/>
    </source>
</evidence>
<dbReference type="Proteomes" id="UP001153069">
    <property type="component" value="Unassembled WGS sequence"/>
</dbReference>
<reference evidence="14" key="1">
    <citation type="submission" date="2020-06" db="EMBL/GenBank/DDBJ databases">
        <authorList>
            <consortium name="Plant Systems Biology data submission"/>
        </authorList>
    </citation>
    <scope>NUCLEOTIDE SEQUENCE</scope>
    <source>
        <strain evidence="14">D6</strain>
    </source>
</reference>
<feature type="region of interest" description="Disordered" evidence="12">
    <location>
        <begin position="288"/>
        <end position="310"/>
    </location>
</feature>
<keyword evidence="4 13" id="KW-0812">Transmembrane</keyword>
<evidence type="ECO:0000256" key="2">
    <source>
        <dbReference type="ARBA" id="ARBA00022475"/>
    </source>
</evidence>
<evidence type="ECO:0000256" key="13">
    <source>
        <dbReference type="SAM" id="Phobius"/>
    </source>
</evidence>
<feature type="transmembrane region" description="Helical" evidence="13">
    <location>
        <begin position="316"/>
        <end position="337"/>
    </location>
</feature>
<keyword evidence="9" id="KW-0675">Receptor</keyword>
<dbReference type="FunFam" id="3.80.10.10:FF:000041">
    <property type="entry name" value="LRR receptor-like serine/threonine-protein kinase ERECTA"/>
    <property type="match status" value="2"/>
</dbReference>
<feature type="region of interest" description="Disordered" evidence="12">
    <location>
        <begin position="216"/>
        <end position="259"/>
    </location>
</feature>
<comment type="caution">
    <text evidence="14">The sequence shown here is derived from an EMBL/GenBank/DDBJ whole genome shotgun (WGS) entry which is preliminary data.</text>
</comment>
<evidence type="ECO:0000256" key="3">
    <source>
        <dbReference type="ARBA" id="ARBA00022614"/>
    </source>
</evidence>
<feature type="compositionally biased region" description="Basic and acidic residues" evidence="12">
    <location>
        <begin position="216"/>
        <end position="225"/>
    </location>
</feature>
<keyword evidence="5" id="KW-0732">Signal</keyword>
<keyword evidence="6" id="KW-0677">Repeat</keyword>
<evidence type="ECO:0000256" key="12">
    <source>
        <dbReference type="SAM" id="MobiDB-lite"/>
    </source>
</evidence>
<keyword evidence="3" id="KW-0433">Leucine-rich repeat</keyword>
<feature type="non-terminal residue" evidence="14">
    <location>
        <position position="1"/>
    </location>
</feature>
<name>A0A9N8ECA0_9STRA</name>
<feature type="region of interest" description="Disordered" evidence="12">
    <location>
        <begin position="56"/>
        <end position="104"/>
    </location>
</feature>
<evidence type="ECO:0000256" key="5">
    <source>
        <dbReference type="ARBA" id="ARBA00022729"/>
    </source>
</evidence>
<evidence type="ECO:0000256" key="1">
    <source>
        <dbReference type="ARBA" id="ARBA00004236"/>
    </source>
</evidence>
<dbReference type="OrthoDB" id="685357at2759"/>
<accession>A0A9N8ECA0</accession>
<dbReference type="Gene3D" id="3.80.10.10">
    <property type="entry name" value="Ribonuclease Inhibitor"/>
    <property type="match status" value="3"/>
</dbReference>